<protein>
    <submittedName>
        <fullName evidence="2">Uncharacterized protein</fullName>
    </submittedName>
</protein>
<reference evidence="2 3" key="1">
    <citation type="journal article" date="2018" name="Nat. Ecol. Evol.">
        <title>Pezizomycetes genomes reveal the molecular basis of ectomycorrhizal truffle lifestyle.</title>
        <authorList>
            <person name="Murat C."/>
            <person name="Payen T."/>
            <person name="Noel B."/>
            <person name="Kuo A."/>
            <person name="Morin E."/>
            <person name="Chen J."/>
            <person name="Kohler A."/>
            <person name="Krizsan K."/>
            <person name="Balestrini R."/>
            <person name="Da Silva C."/>
            <person name="Montanini B."/>
            <person name="Hainaut M."/>
            <person name="Levati E."/>
            <person name="Barry K.W."/>
            <person name="Belfiori B."/>
            <person name="Cichocki N."/>
            <person name="Clum A."/>
            <person name="Dockter R.B."/>
            <person name="Fauchery L."/>
            <person name="Guy J."/>
            <person name="Iotti M."/>
            <person name="Le Tacon F."/>
            <person name="Lindquist E.A."/>
            <person name="Lipzen A."/>
            <person name="Malagnac F."/>
            <person name="Mello A."/>
            <person name="Molinier V."/>
            <person name="Miyauchi S."/>
            <person name="Poulain J."/>
            <person name="Riccioni C."/>
            <person name="Rubini A."/>
            <person name="Sitrit Y."/>
            <person name="Splivallo R."/>
            <person name="Traeger S."/>
            <person name="Wang M."/>
            <person name="Zifcakova L."/>
            <person name="Wipf D."/>
            <person name="Zambonelli A."/>
            <person name="Paolocci F."/>
            <person name="Nowrousian M."/>
            <person name="Ottonello S."/>
            <person name="Baldrian P."/>
            <person name="Spatafora J.W."/>
            <person name="Henrissat B."/>
            <person name="Nagy L.G."/>
            <person name="Aury J.M."/>
            <person name="Wincker P."/>
            <person name="Grigoriev I.V."/>
            <person name="Bonfante P."/>
            <person name="Martin F.M."/>
        </authorList>
    </citation>
    <scope>NUCLEOTIDE SEQUENCE [LARGE SCALE GENOMIC DNA]</scope>
    <source>
        <strain evidence="2 3">CCBAS932</strain>
    </source>
</reference>
<evidence type="ECO:0000313" key="2">
    <source>
        <dbReference type="EMBL" id="RPB17287.1"/>
    </source>
</evidence>
<sequence length="308" mass="34678">MDRQNLIASILSLQLNYQNKATSGFTKGKVILLGMDTDKSEIFFHIPCKSVCKSLYGSIVTTSDVYGTVSSNSRSFGCLEDQKQPENSAQEAHQEHQDAPPHWMWEMKETLMAIMIIWMLCMSLISQSKQNSALRASLRQTTTMLEKREIIIHDQQKTPPKNEPHAQSPRRFRGGSEDTWWSVVGLEDTQEIGQFKIGFLKMDNPNSDHSTCDPAEAVSDCKNTDITETGTPPVVDMGSNSDVVDQAEETTSKAPDEPKDWAEHDNKELQKRVALLLQESFAERAQSVLVHLLELFWHLIVGGERAEL</sequence>
<feature type="compositionally biased region" description="Basic and acidic residues" evidence="1">
    <location>
        <begin position="92"/>
        <end position="101"/>
    </location>
</feature>
<keyword evidence="3" id="KW-1185">Reference proteome</keyword>
<dbReference type="EMBL" id="ML119106">
    <property type="protein sequence ID" value="RPB17287.1"/>
    <property type="molecule type" value="Genomic_DNA"/>
</dbReference>
<feature type="region of interest" description="Disordered" evidence="1">
    <location>
        <begin position="77"/>
        <end position="101"/>
    </location>
</feature>
<evidence type="ECO:0000313" key="3">
    <source>
        <dbReference type="Proteomes" id="UP000277580"/>
    </source>
</evidence>
<dbReference type="Proteomes" id="UP000277580">
    <property type="component" value="Unassembled WGS sequence"/>
</dbReference>
<feature type="region of interest" description="Disordered" evidence="1">
    <location>
        <begin position="155"/>
        <end position="175"/>
    </location>
</feature>
<proteinExistence type="predicted"/>
<dbReference type="AlphaFoldDB" id="A0A3N4L354"/>
<dbReference type="InParanoid" id="A0A3N4L354"/>
<gene>
    <name evidence="2" type="ORF">P167DRAFT_569763</name>
</gene>
<evidence type="ECO:0000256" key="1">
    <source>
        <dbReference type="SAM" id="MobiDB-lite"/>
    </source>
</evidence>
<feature type="compositionally biased region" description="Basic and acidic residues" evidence="1">
    <location>
        <begin position="155"/>
        <end position="164"/>
    </location>
</feature>
<name>A0A3N4L354_9PEZI</name>
<organism evidence="2 3">
    <name type="scientific">Morchella conica CCBAS932</name>
    <dbReference type="NCBI Taxonomy" id="1392247"/>
    <lineage>
        <taxon>Eukaryota</taxon>
        <taxon>Fungi</taxon>
        <taxon>Dikarya</taxon>
        <taxon>Ascomycota</taxon>
        <taxon>Pezizomycotina</taxon>
        <taxon>Pezizomycetes</taxon>
        <taxon>Pezizales</taxon>
        <taxon>Morchellaceae</taxon>
        <taxon>Morchella</taxon>
    </lineage>
</organism>
<accession>A0A3N4L354</accession>